<dbReference type="AlphaFoldDB" id="A0A162N081"/>
<keyword evidence="7" id="KW-1185">Reference proteome</keyword>
<dbReference type="InterPro" id="IPR049704">
    <property type="entry name" value="Aminotrans_3_PPA_site"/>
</dbReference>
<dbReference type="OrthoDB" id="9801052at2"/>
<keyword evidence="3 6" id="KW-0808">Transferase</keyword>
<evidence type="ECO:0000256" key="4">
    <source>
        <dbReference type="ARBA" id="ARBA00022898"/>
    </source>
</evidence>
<dbReference type="SUPFAM" id="SSF53383">
    <property type="entry name" value="PLP-dependent transferases"/>
    <property type="match status" value="1"/>
</dbReference>
<dbReference type="NCBIfam" id="NF005685">
    <property type="entry name" value="PRK07483.1"/>
    <property type="match status" value="1"/>
</dbReference>
<evidence type="ECO:0000256" key="5">
    <source>
        <dbReference type="RuleBase" id="RU003560"/>
    </source>
</evidence>
<gene>
    <name evidence="6" type="ORF">ATZ99_01300</name>
</gene>
<dbReference type="Gene3D" id="3.40.640.10">
    <property type="entry name" value="Type I PLP-dependent aspartate aminotransferase-like (Major domain)"/>
    <property type="match status" value="1"/>
</dbReference>
<dbReference type="NCBIfam" id="NF005375">
    <property type="entry name" value="PRK06917.1"/>
    <property type="match status" value="1"/>
</dbReference>
<accession>A0A162N081</accession>
<dbReference type="PIRSF" id="PIRSF000521">
    <property type="entry name" value="Transaminase_4ab_Lys_Orn"/>
    <property type="match status" value="1"/>
</dbReference>
<dbReference type="PROSITE" id="PS00600">
    <property type="entry name" value="AA_TRANSFER_CLASS_3"/>
    <property type="match status" value="1"/>
</dbReference>
<reference evidence="6 7" key="1">
    <citation type="submission" date="2015-12" db="EMBL/GenBank/DDBJ databases">
        <title>Draft genome of Thermovenabulum gondwanense isolated from a red thermophilic microbial mat colonisisng an outflow channel of a bore well.</title>
        <authorList>
            <person name="Patel B.K."/>
        </authorList>
    </citation>
    <scope>NUCLEOTIDE SEQUENCE [LARGE SCALE GENOMIC DNA]</scope>
    <source>
        <strain evidence="6 7">R270</strain>
    </source>
</reference>
<dbReference type="GO" id="GO:0008483">
    <property type="term" value="F:transaminase activity"/>
    <property type="evidence" value="ECO:0007669"/>
    <property type="project" value="UniProtKB-KW"/>
</dbReference>
<dbReference type="FunFam" id="3.40.640.10:FF:000014">
    <property type="entry name" value="Adenosylmethionine-8-amino-7-oxononanoate aminotransferase, probable"/>
    <property type="match status" value="1"/>
</dbReference>
<evidence type="ECO:0000256" key="2">
    <source>
        <dbReference type="ARBA" id="ARBA00022576"/>
    </source>
</evidence>
<dbReference type="Pfam" id="PF00202">
    <property type="entry name" value="Aminotran_3"/>
    <property type="match status" value="1"/>
</dbReference>
<dbReference type="EMBL" id="LOHZ01000015">
    <property type="protein sequence ID" value="KYO68621.1"/>
    <property type="molecule type" value="Genomic_DNA"/>
</dbReference>
<dbReference type="InterPro" id="IPR005814">
    <property type="entry name" value="Aminotrans_3"/>
</dbReference>
<keyword evidence="4 5" id="KW-0663">Pyridoxal phosphate</keyword>
<sequence>MDYIFYPNLKKEFPIIVKGEGIYLWDNKGKKYIDACSGALVSNIGHGVDEVIEAIYEQMKKVEFAHRFKFSNEKIIELSEKIIKISPKEISRVLFASGGSEAVETALKLAREYYVEKGKPTKYKVISRWQSYHGNTMGALSLSGNVARRVRYSPLLLDFPHAEPAYCYRCSFDKNPDECNLECAENIEKLVKREGPENIAAIIIEPIVGSTLGAAVPKDGYLQYIRELCDKYDILFIADEVMTGVGRTGKNFAVDHWKVIPDVICMAKGISGGYAPLGAVAIKESIYEVFKKGSGKFAHGYTFAGNPVSAAAGCAVIDYLNKNNLIEKCEKSGDLILNKLEILKEKYPFIGDVRGKGLMMGIEFVKNKRTKETFDPSLGLTERIVDKALEEGLMLYGAALCADGTKGDAVMVAPPLTVTEIEINEIIKILEKVIKDVFESIKFWE</sequence>
<protein>
    <submittedName>
        <fullName evidence="6">Putative aminotransferase</fullName>
        <ecNumber evidence="6">2.6.1.-</ecNumber>
    </submittedName>
</protein>
<name>A0A162N081_9FIRM</name>
<comment type="caution">
    <text evidence="6">The sequence shown here is derived from an EMBL/GenBank/DDBJ whole genome shotgun (WGS) entry which is preliminary data.</text>
</comment>
<dbReference type="InterPro" id="IPR015422">
    <property type="entry name" value="PyrdxlP-dep_Trfase_small"/>
</dbReference>
<evidence type="ECO:0000256" key="3">
    <source>
        <dbReference type="ARBA" id="ARBA00022679"/>
    </source>
</evidence>
<dbReference type="InterPro" id="IPR015421">
    <property type="entry name" value="PyrdxlP-dep_Trfase_major"/>
</dbReference>
<dbReference type="Gene3D" id="3.90.1150.10">
    <property type="entry name" value="Aspartate Aminotransferase, domain 1"/>
    <property type="match status" value="1"/>
</dbReference>
<evidence type="ECO:0000313" key="7">
    <source>
        <dbReference type="Proteomes" id="UP000075737"/>
    </source>
</evidence>
<dbReference type="GO" id="GO:0030170">
    <property type="term" value="F:pyridoxal phosphate binding"/>
    <property type="evidence" value="ECO:0007669"/>
    <property type="project" value="InterPro"/>
</dbReference>
<dbReference type="PANTHER" id="PTHR43094:SF1">
    <property type="entry name" value="AMINOTRANSFERASE CLASS-III"/>
    <property type="match status" value="1"/>
</dbReference>
<evidence type="ECO:0000256" key="1">
    <source>
        <dbReference type="ARBA" id="ARBA00008954"/>
    </source>
</evidence>
<dbReference type="RefSeq" id="WP_068747326.1">
    <property type="nucleotide sequence ID" value="NZ_LOHZ01000015.1"/>
</dbReference>
<organism evidence="6 7">
    <name type="scientific">Thermovenabulum gondwanense</name>
    <dbReference type="NCBI Taxonomy" id="520767"/>
    <lineage>
        <taxon>Bacteria</taxon>
        <taxon>Bacillati</taxon>
        <taxon>Bacillota</taxon>
        <taxon>Clostridia</taxon>
        <taxon>Thermosediminibacterales</taxon>
        <taxon>Thermosediminibacteraceae</taxon>
        <taxon>Thermovenabulum</taxon>
    </lineage>
</organism>
<dbReference type="PANTHER" id="PTHR43094">
    <property type="entry name" value="AMINOTRANSFERASE"/>
    <property type="match status" value="1"/>
</dbReference>
<dbReference type="STRING" id="520767.ATZ99_01300"/>
<proteinExistence type="inferred from homology"/>
<comment type="similarity">
    <text evidence="1 5">Belongs to the class-III pyridoxal-phosphate-dependent aminotransferase family.</text>
</comment>
<dbReference type="CDD" id="cd00610">
    <property type="entry name" value="OAT_like"/>
    <property type="match status" value="1"/>
</dbReference>
<dbReference type="InterPro" id="IPR015424">
    <property type="entry name" value="PyrdxlP-dep_Trfase"/>
</dbReference>
<dbReference type="EC" id="2.6.1.-" evidence="6"/>
<keyword evidence="2 6" id="KW-0032">Aminotransferase</keyword>
<dbReference type="PATRIC" id="fig|520767.4.peg.137"/>
<dbReference type="Proteomes" id="UP000075737">
    <property type="component" value="Unassembled WGS sequence"/>
</dbReference>
<evidence type="ECO:0000313" key="6">
    <source>
        <dbReference type="EMBL" id="KYO68621.1"/>
    </source>
</evidence>